<dbReference type="EMBL" id="JABBWD010000540">
    <property type="protein sequence ID" value="KAG1759844.1"/>
    <property type="molecule type" value="Genomic_DNA"/>
</dbReference>
<organism evidence="3 6">
    <name type="scientific">Suillus placidus</name>
    <dbReference type="NCBI Taxonomy" id="48579"/>
    <lineage>
        <taxon>Eukaryota</taxon>
        <taxon>Fungi</taxon>
        <taxon>Dikarya</taxon>
        <taxon>Basidiomycota</taxon>
        <taxon>Agaricomycotina</taxon>
        <taxon>Agaricomycetes</taxon>
        <taxon>Agaricomycetidae</taxon>
        <taxon>Boletales</taxon>
        <taxon>Suillineae</taxon>
        <taxon>Suillaceae</taxon>
        <taxon>Suillus</taxon>
    </lineage>
</organism>
<evidence type="ECO:0000313" key="5">
    <source>
        <dbReference type="EMBL" id="KAG1763128.1"/>
    </source>
</evidence>
<dbReference type="EMBL" id="JABBWD010000177">
    <property type="protein sequence ID" value="KAG1763128.1"/>
    <property type="molecule type" value="Genomic_DNA"/>
</dbReference>
<keyword evidence="2" id="KW-0802">TPR repeat</keyword>
<proteinExistence type="predicted"/>
<evidence type="ECO:0000313" key="6">
    <source>
        <dbReference type="Proteomes" id="UP000714275"/>
    </source>
</evidence>
<dbReference type="GO" id="GO:0031415">
    <property type="term" value="C:NatA complex"/>
    <property type="evidence" value="ECO:0007669"/>
    <property type="project" value="TreeGrafter"/>
</dbReference>
<evidence type="ECO:0000313" key="4">
    <source>
        <dbReference type="EMBL" id="KAG1761634.1"/>
    </source>
</evidence>
<reference evidence="3" key="1">
    <citation type="journal article" date="2020" name="New Phytol.">
        <title>Comparative genomics reveals dynamic genome evolution in host specialist ectomycorrhizal fungi.</title>
        <authorList>
            <person name="Lofgren L.A."/>
            <person name="Nguyen N.H."/>
            <person name="Vilgalys R."/>
            <person name="Ruytinx J."/>
            <person name="Liao H.L."/>
            <person name="Branco S."/>
            <person name="Kuo A."/>
            <person name="LaButti K."/>
            <person name="Lipzen A."/>
            <person name="Andreopoulos W."/>
            <person name="Pangilinan J."/>
            <person name="Riley R."/>
            <person name="Hundley H."/>
            <person name="Na H."/>
            <person name="Barry K."/>
            <person name="Grigoriev I.V."/>
            <person name="Stajich J.E."/>
            <person name="Kennedy P.G."/>
        </authorList>
    </citation>
    <scope>NUCLEOTIDE SEQUENCE</scope>
    <source>
        <strain evidence="3">DOB743</strain>
    </source>
</reference>
<keyword evidence="1" id="KW-0677">Repeat</keyword>
<dbReference type="SUPFAM" id="SSF48452">
    <property type="entry name" value="TPR-like"/>
    <property type="match status" value="1"/>
</dbReference>
<dbReference type="Pfam" id="PF12569">
    <property type="entry name" value="NatA_aux_su"/>
    <property type="match status" value="1"/>
</dbReference>
<keyword evidence="6" id="KW-1185">Reference proteome</keyword>
<dbReference type="PANTHER" id="PTHR22767:SF2">
    <property type="entry name" value="N(ALPHA)-ACETYLTRANSFERASE 15_16, ISOFORM A"/>
    <property type="match status" value="1"/>
</dbReference>
<name>A0A9P7CV34_9AGAM</name>
<accession>A0A9P7CV34</accession>
<dbReference type="Proteomes" id="UP000714275">
    <property type="component" value="Unassembled WGS sequence"/>
</dbReference>
<dbReference type="PANTHER" id="PTHR22767">
    <property type="entry name" value="N-TERMINAL ACETYLTRANSFERASE-RELATED"/>
    <property type="match status" value="1"/>
</dbReference>
<evidence type="ECO:0000256" key="1">
    <source>
        <dbReference type="ARBA" id="ARBA00022737"/>
    </source>
</evidence>
<evidence type="ECO:0000313" key="3">
    <source>
        <dbReference type="EMBL" id="KAG1759844.1"/>
    </source>
</evidence>
<dbReference type="Gene3D" id="1.25.40.1040">
    <property type="match status" value="1"/>
</dbReference>
<sequence length="127" mass="14310">YLTNAFTKGIPSLFADLKPLYRDSDKHQIIEDTVEEFRATFVTSPPSTGDSVEPTTYLWALYLLTQHHSYLGCHKQALEILDIAIAHTPTLPELYMTWARALKWAGDLSGPVFNLQASNVLQFIILS</sequence>
<protein>
    <submittedName>
        <fullName evidence="3">N-terminal acetyltransferase A, auxiliary subunit</fullName>
    </submittedName>
</protein>
<feature type="non-terminal residue" evidence="3">
    <location>
        <position position="1"/>
    </location>
</feature>
<dbReference type="InterPro" id="IPR011990">
    <property type="entry name" value="TPR-like_helical_dom_sf"/>
</dbReference>
<gene>
    <name evidence="5" type="ORF">EV702DRAFT_983051</name>
    <name evidence="4" type="ORF">EV702DRAFT_984661</name>
    <name evidence="3" type="ORF">EV702DRAFT_985919</name>
</gene>
<dbReference type="InterPro" id="IPR021183">
    <property type="entry name" value="NatA_aux_su"/>
</dbReference>
<dbReference type="EMBL" id="JABBWD010000334">
    <property type="protein sequence ID" value="KAG1761634.1"/>
    <property type="molecule type" value="Genomic_DNA"/>
</dbReference>
<dbReference type="OrthoDB" id="10263032at2759"/>
<comment type="caution">
    <text evidence="3">The sequence shown here is derived from an EMBL/GenBank/DDBJ whole genome shotgun (WGS) entry which is preliminary data.</text>
</comment>
<dbReference type="AlphaFoldDB" id="A0A9P7CV34"/>
<evidence type="ECO:0000256" key="2">
    <source>
        <dbReference type="ARBA" id="ARBA00022803"/>
    </source>
</evidence>